<name>A0ABS2ZD51_9BACL</name>
<accession>A0ABS2ZD51</accession>
<organism evidence="2 3">
    <name type="scientific">Fictibacillus barbaricus</name>
    <dbReference type="NCBI Taxonomy" id="182136"/>
    <lineage>
        <taxon>Bacteria</taxon>
        <taxon>Bacillati</taxon>
        <taxon>Bacillota</taxon>
        <taxon>Bacilli</taxon>
        <taxon>Bacillales</taxon>
        <taxon>Fictibacillaceae</taxon>
        <taxon>Fictibacillus</taxon>
    </lineage>
</organism>
<evidence type="ECO:0000313" key="2">
    <source>
        <dbReference type="EMBL" id="MBN3546123.1"/>
    </source>
</evidence>
<dbReference type="InterPro" id="IPR004435">
    <property type="entry name" value="MobB_dom"/>
</dbReference>
<gene>
    <name evidence="2" type="primary">mobB</name>
    <name evidence="2" type="ORF">JYA64_12515</name>
</gene>
<dbReference type="PANTHER" id="PTHR40072:SF1">
    <property type="entry name" value="MOLYBDOPTERIN-GUANINE DINUCLEOTIDE BIOSYNTHESIS ADAPTER PROTEIN"/>
    <property type="match status" value="1"/>
</dbReference>
<dbReference type="Gene3D" id="3.40.50.300">
    <property type="entry name" value="P-loop containing nucleotide triphosphate hydrolases"/>
    <property type="match status" value="1"/>
</dbReference>
<protein>
    <submittedName>
        <fullName evidence="2">Molybdopterin-guanine dinucleotide biosynthesis protein B</fullName>
    </submittedName>
</protein>
<comment type="caution">
    <text evidence="2">The sequence shown here is derived from an EMBL/GenBank/DDBJ whole genome shotgun (WGS) entry which is preliminary data.</text>
</comment>
<proteinExistence type="predicted"/>
<dbReference type="Pfam" id="PF03205">
    <property type="entry name" value="MobB"/>
    <property type="match status" value="1"/>
</dbReference>
<evidence type="ECO:0000259" key="1">
    <source>
        <dbReference type="Pfam" id="PF03205"/>
    </source>
</evidence>
<dbReference type="InterPro" id="IPR027417">
    <property type="entry name" value="P-loop_NTPase"/>
</dbReference>
<dbReference type="EMBL" id="JAFHKS010000043">
    <property type="protein sequence ID" value="MBN3546123.1"/>
    <property type="molecule type" value="Genomic_DNA"/>
</dbReference>
<reference evidence="2 3" key="1">
    <citation type="submission" date="2021-01" db="EMBL/GenBank/DDBJ databases">
        <title>Genome Sequencing of Type Strains.</title>
        <authorList>
            <person name="Lemaire J.F."/>
            <person name="Inderbitzin P."/>
            <person name="Collins S.B."/>
            <person name="Wespe N."/>
            <person name="Knight-Connoni V."/>
        </authorList>
    </citation>
    <scope>NUCLEOTIDE SEQUENCE [LARGE SCALE GENOMIC DNA]</scope>
    <source>
        <strain evidence="2 3">DSM 14730</strain>
    </source>
</reference>
<dbReference type="Proteomes" id="UP001319060">
    <property type="component" value="Unassembled WGS sequence"/>
</dbReference>
<keyword evidence="3" id="KW-1185">Reference proteome</keyword>
<dbReference type="InterPro" id="IPR052539">
    <property type="entry name" value="MGD_biosynthesis_adapter"/>
</dbReference>
<dbReference type="PANTHER" id="PTHR40072">
    <property type="entry name" value="MOLYBDOPTERIN-GUANINE DINUCLEOTIDE BIOSYNTHESIS ADAPTER PROTEIN-RELATED"/>
    <property type="match status" value="1"/>
</dbReference>
<sequence>MGLPVILQIVGYQNSGKTTVITKLLQCLSKKGIHAGVLKHHGHSGHLNFNDAGKDTERHRTAGAFMTGVSSSGGSVLSMNTELTLDQGIRIYDSLNMDCILIEGYKNIQHPRIVLCRDYSLDQELLNQSHHMVACISLNPLEGQGGNIPFFLWKDEEKWLDFLVHYIESKSSKERLGHETF</sequence>
<dbReference type="NCBIfam" id="TIGR00176">
    <property type="entry name" value="mobB"/>
    <property type="match status" value="1"/>
</dbReference>
<evidence type="ECO:0000313" key="3">
    <source>
        <dbReference type="Proteomes" id="UP001319060"/>
    </source>
</evidence>
<feature type="domain" description="Molybdopterin-guanine dinucleotide biosynthesis protein B (MobB)" evidence="1">
    <location>
        <begin position="6"/>
        <end position="137"/>
    </location>
</feature>
<dbReference type="RefSeq" id="WP_188402938.1">
    <property type="nucleotide sequence ID" value="NZ_BMCE01000002.1"/>
</dbReference>
<dbReference type="SUPFAM" id="SSF52540">
    <property type="entry name" value="P-loop containing nucleoside triphosphate hydrolases"/>
    <property type="match status" value="1"/>
</dbReference>